<dbReference type="HOGENOM" id="CLU_005281_0_2_1"/>
<dbReference type="GO" id="GO:0005737">
    <property type="term" value="C:cytoplasm"/>
    <property type="evidence" value="ECO:0007669"/>
    <property type="project" value="EnsemblFungi"/>
</dbReference>
<dbReference type="Pfam" id="PF01142">
    <property type="entry name" value="TruD"/>
    <property type="match status" value="1"/>
</dbReference>
<dbReference type="FunFam" id="3.30.2350.20:FF:000011">
    <property type="entry name" value="Pseudouridine synthase"/>
    <property type="match status" value="1"/>
</dbReference>
<dbReference type="InterPro" id="IPR042214">
    <property type="entry name" value="TruD_catalytic"/>
</dbReference>
<dbReference type="GO" id="GO:1990481">
    <property type="term" value="P:mRNA pseudouridine synthesis"/>
    <property type="evidence" value="ECO:0007669"/>
    <property type="project" value="EnsemblFungi"/>
</dbReference>
<dbReference type="InterPro" id="IPR020119">
    <property type="entry name" value="PsdUridine_synth_TruD_CS"/>
</dbReference>
<name>Q75BY4_EREGS</name>
<dbReference type="SUPFAM" id="SSF55120">
    <property type="entry name" value="Pseudouridine synthase"/>
    <property type="match status" value="1"/>
</dbReference>
<dbReference type="Proteomes" id="UP000000591">
    <property type="component" value="Chromosome III"/>
</dbReference>
<evidence type="ECO:0000256" key="1">
    <source>
        <dbReference type="ARBA" id="ARBA00007953"/>
    </source>
</evidence>
<dbReference type="PROSITE" id="PS01268">
    <property type="entry name" value="UPF0024"/>
    <property type="match status" value="1"/>
</dbReference>
<reference evidence="6 7" key="1">
    <citation type="journal article" date="2004" name="Science">
        <title>The Ashbya gossypii genome as a tool for mapping the ancient Saccharomyces cerevisiae genome.</title>
        <authorList>
            <person name="Dietrich F.S."/>
            <person name="Voegeli S."/>
            <person name="Brachat S."/>
            <person name="Lerch A."/>
            <person name="Gates K."/>
            <person name="Steiner S."/>
            <person name="Mohr C."/>
            <person name="Pohlmann R."/>
            <person name="Luedi P."/>
            <person name="Choi S."/>
            <person name="Wing R.A."/>
            <person name="Flavier A."/>
            <person name="Gaffney T.D."/>
            <person name="Philippsen P."/>
        </authorList>
    </citation>
    <scope>NUCLEOTIDE SEQUENCE [LARGE SCALE GENOMIC DNA]</scope>
    <source>
        <strain evidence="7">ATCC 10895 / CBS 109.51 / FGSC 9923 / NRRL Y-1056</strain>
    </source>
</reference>
<dbReference type="GO" id="GO:0009982">
    <property type="term" value="F:pseudouridine synthase activity"/>
    <property type="evidence" value="ECO:0000318"/>
    <property type="project" value="GO_Central"/>
</dbReference>
<dbReference type="GO" id="GO:0031119">
    <property type="term" value="P:tRNA pseudouridine synthesis"/>
    <property type="evidence" value="ECO:0007669"/>
    <property type="project" value="EnsemblFungi"/>
</dbReference>
<dbReference type="OrthoDB" id="447290at2759"/>
<gene>
    <name evidence="6" type="ORF">AGOS_ACR136C</name>
</gene>
<feature type="domain" description="TRUD" evidence="5">
    <location>
        <begin position="331"/>
        <end position="580"/>
    </location>
</feature>
<dbReference type="RefSeq" id="NP_983538.1">
    <property type="nucleotide sequence ID" value="NM_208891.2"/>
</dbReference>
<dbReference type="PANTHER" id="PTHR13326:SF21">
    <property type="entry name" value="PSEUDOURIDYLATE SYNTHASE PUS7L"/>
    <property type="match status" value="1"/>
</dbReference>
<keyword evidence="2" id="KW-0819">tRNA processing</keyword>
<organism evidence="6 7">
    <name type="scientific">Eremothecium gossypii (strain ATCC 10895 / CBS 109.51 / FGSC 9923 / NRRL Y-1056)</name>
    <name type="common">Yeast</name>
    <name type="synonym">Ashbya gossypii</name>
    <dbReference type="NCBI Taxonomy" id="284811"/>
    <lineage>
        <taxon>Eukaryota</taxon>
        <taxon>Fungi</taxon>
        <taxon>Dikarya</taxon>
        <taxon>Ascomycota</taxon>
        <taxon>Saccharomycotina</taxon>
        <taxon>Saccharomycetes</taxon>
        <taxon>Saccharomycetales</taxon>
        <taxon>Saccharomycetaceae</taxon>
        <taxon>Eremothecium</taxon>
    </lineage>
</organism>
<evidence type="ECO:0000259" key="5">
    <source>
        <dbReference type="PROSITE" id="PS50984"/>
    </source>
</evidence>
<comment type="similarity">
    <text evidence="1">Belongs to the pseudouridine synthase TruD family.</text>
</comment>
<dbReference type="PIRSF" id="PIRSF037016">
    <property type="entry name" value="Pseudouridin_synth_euk_prd"/>
    <property type="match status" value="1"/>
</dbReference>
<evidence type="ECO:0000313" key="7">
    <source>
        <dbReference type="Proteomes" id="UP000000591"/>
    </source>
</evidence>
<reference evidence="7" key="2">
    <citation type="journal article" date="2013" name="G3 (Bethesda)">
        <title>Genomes of Ashbya fungi isolated from insects reveal four mating-type loci, numerous translocations, lack of transposons, and distinct gene duplications.</title>
        <authorList>
            <person name="Dietrich F.S."/>
            <person name="Voegeli S."/>
            <person name="Kuo S."/>
            <person name="Philippsen P."/>
        </authorList>
    </citation>
    <scope>GENOME REANNOTATION</scope>
    <source>
        <strain evidence="7">ATCC 10895 / CBS 109.51 / FGSC 9923 / NRRL Y-1056</strain>
    </source>
</reference>
<dbReference type="EMBL" id="AE016816">
    <property type="protein sequence ID" value="AAS51362.1"/>
    <property type="molecule type" value="Genomic_DNA"/>
</dbReference>
<dbReference type="PANTHER" id="PTHR13326">
    <property type="entry name" value="TRNA PSEUDOURIDINE SYNTHASE D"/>
    <property type="match status" value="1"/>
</dbReference>
<evidence type="ECO:0000313" key="6">
    <source>
        <dbReference type="EMBL" id="AAS51362.1"/>
    </source>
</evidence>
<sequence length="677" mass="76437">MSQENLQKRAVEADHEAVVAKKAKTEDDGLKEIDVGITEYLSAELPGFSGQIKQRYSDFMVNEIQKDGTVVYLRDNGFKMPAKPKPSADQVKAQQAEERERRHNHAVEAELRNQLVELLGEEDMQQIEAVYRNVTKMETTRSFDDKAARTKIHQLLRKAFNNELESVTSASNTFQIALANRKTRVSKEDYVEQTRDENGVINWGYGPSKNCVHFTMYKENKDTMDVVNIIAKFLRVPTKAIRFAGTKDRRAVTCQRLSIGRIGLDRINALNNALKGVVLGGFSFEDEPLSLGDLNGNEFVIVIRDVSTDPNSATPLESILDRGCELLKNRGFINYFGMQRFGTFSVSTHEVGKELLLENWKNAVDLILSEQNNVLPASKEARKIWAETGDAESALRKMPRQCLAENSILHTLATQKKNEGEYESGAYYAAIMKIPRNLRTMYVHAYQSYVWNTVTSKRMALFGLHAVAGDLVLVESDENAKVNIAEDSEDADDSEFSEDLRGAQFVRAKALTEEDIASGKWTIDDVVLPTPGFDTTYPENETLKALYKEIMTKDGLDPFDMRRKVRDFSLAGSYRHILQKTKDITYQIIHYKDSTQQLINSDFEILKNKRAKENGRNYMKDKLDRICADKGGDKTAVVLKFKLGVSAYATMALRELMKAETSRRGDLCSVRTASGQV</sequence>
<dbReference type="FunCoup" id="Q75BY4">
    <property type="interactions" value="1233"/>
</dbReference>
<dbReference type="GO" id="GO:0005634">
    <property type="term" value="C:nucleus"/>
    <property type="evidence" value="ECO:0000318"/>
    <property type="project" value="GO_Central"/>
</dbReference>
<dbReference type="AlphaFoldDB" id="Q75BY4"/>
<accession>Q75BY4</accession>
<feature type="region of interest" description="Disordered" evidence="4">
    <location>
        <begin position="81"/>
        <end position="103"/>
    </location>
</feature>
<dbReference type="GO" id="GO:0001522">
    <property type="term" value="P:pseudouridine synthesis"/>
    <property type="evidence" value="ECO:0000318"/>
    <property type="project" value="GO_Central"/>
</dbReference>
<dbReference type="OMA" id="WINYFGH"/>
<keyword evidence="3" id="KW-0413">Isomerase</keyword>
<dbReference type="CDD" id="cd02576">
    <property type="entry name" value="PseudoU_synth_ScPUS7"/>
    <property type="match status" value="1"/>
</dbReference>
<dbReference type="Gene3D" id="3.30.2350.20">
    <property type="entry name" value="TruD, catalytic domain"/>
    <property type="match status" value="2"/>
</dbReference>
<dbReference type="InParanoid" id="Q75BY4"/>
<evidence type="ECO:0000256" key="4">
    <source>
        <dbReference type="SAM" id="MobiDB-lite"/>
    </source>
</evidence>
<dbReference type="GO" id="GO:0000455">
    <property type="term" value="P:enzyme-directed rRNA pseudouridine synthesis"/>
    <property type="evidence" value="ECO:0007669"/>
    <property type="project" value="EnsemblFungi"/>
</dbReference>
<evidence type="ECO:0000256" key="3">
    <source>
        <dbReference type="ARBA" id="ARBA00023235"/>
    </source>
</evidence>
<dbReference type="NCBIfam" id="TIGR00094">
    <property type="entry name" value="tRNA_TruD_broad"/>
    <property type="match status" value="1"/>
</dbReference>
<dbReference type="InterPro" id="IPR001656">
    <property type="entry name" value="PsdUridine_synth_TruD"/>
</dbReference>
<dbReference type="GO" id="GO:0003723">
    <property type="term" value="F:RNA binding"/>
    <property type="evidence" value="ECO:0007669"/>
    <property type="project" value="InterPro"/>
</dbReference>
<dbReference type="KEGG" id="ago:AGOS_ACR136C"/>
<dbReference type="eggNOG" id="KOG2339">
    <property type="taxonomic scope" value="Eukaryota"/>
</dbReference>
<dbReference type="GO" id="GO:0031120">
    <property type="term" value="P:snRNA pseudouridine synthesis"/>
    <property type="evidence" value="ECO:0007669"/>
    <property type="project" value="EnsemblFungi"/>
</dbReference>
<dbReference type="GeneID" id="4619670"/>
<dbReference type="InterPro" id="IPR011760">
    <property type="entry name" value="PsdUridine_synth_TruD_insert"/>
</dbReference>
<evidence type="ECO:0000256" key="2">
    <source>
        <dbReference type="ARBA" id="ARBA00022694"/>
    </source>
</evidence>
<proteinExistence type="inferred from homology"/>
<dbReference type="InterPro" id="IPR020103">
    <property type="entry name" value="PsdUridine_synth_cat_dom_sf"/>
</dbReference>
<protein>
    <submittedName>
        <fullName evidence="6">ACR136Cp</fullName>
    </submittedName>
</protein>
<dbReference type="STRING" id="284811.Q75BY4"/>
<dbReference type="PROSITE" id="PS50984">
    <property type="entry name" value="TRUD"/>
    <property type="match status" value="1"/>
</dbReference>
<dbReference type="SMR" id="Q75BY4"/>
<keyword evidence="7" id="KW-1185">Reference proteome</keyword>
<dbReference type="GO" id="GO:0031429">
    <property type="term" value="C:box H/ACA snoRNP complex"/>
    <property type="evidence" value="ECO:0007669"/>
    <property type="project" value="EnsemblFungi"/>
</dbReference>